<evidence type="ECO:0000256" key="5">
    <source>
        <dbReference type="ARBA" id="ARBA00022741"/>
    </source>
</evidence>
<keyword evidence="9" id="KW-1133">Transmembrane helix</keyword>
<name>A0AAE3KVD4_9BACT</name>
<dbReference type="SUPFAM" id="SSF48452">
    <property type="entry name" value="TPR-like"/>
    <property type="match status" value="2"/>
</dbReference>
<dbReference type="SUPFAM" id="SSF55874">
    <property type="entry name" value="ATPase domain of HSP90 chaperone/DNA topoisomerase II/histidine kinase"/>
    <property type="match status" value="1"/>
</dbReference>
<dbReference type="GO" id="GO:0046983">
    <property type="term" value="F:protein dimerization activity"/>
    <property type="evidence" value="ECO:0007669"/>
    <property type="project" value="InterPro"/>
</dbReference>
<evidence type="ECO:0000256" key="2">
    <source>
        <dbReference type="ARBA" id="ARBA00012438"/>
    </source>
</evidence>
<dbReference type="InterPro" id="IPR003594">
    <property type="entry name" value="HATPase_dom"/>
</dbReference>
<feature type="domain" description="Histidine kinase" evidence="10">
    <location>
        <begin position="422"/>
        <end position="608"/>
    </location>
</feature>
<dbReference type="Gene3D" id="3.30.565.10">
    <property type="entry name" value="Histidine kinase-like ATPase, C-terminal domain"/>
    <property type="match status" value="1"/>
</dbReference>
<keyword evidence="12" id="KW-1185">Reference proteome</keyword>
<evidence type="ECO:0000313" key="12">
    <source>
        <dbReference type="Proteomes" id="UP001204144"/>
    </source>
</evidence>
<dbReference type="PANTHER" id="PTHR24421:SF10">
    <property type="entry name" value="NITRATE_NITRITE SENSOR PROTEIN NARQ"/>
    <property type="match status" value="1"/>
</dbReference>
<dbReference type="GO" id="GO:0016020">
    <property type="term" value="C:membrane"/>
    <property type="evidence" value="ECO:0007669"/>
    <property type="project" value="InterPro"/>
</dbReference>
<evidence type="ECO:0000256" key="7">
    <source>
        <dbReference type="ARBA" id="ARBA00022840"/>
    </source>
</evidence>
<dbReference type="Proteomes" id="UP001204144">
    <property type="component" value="Unassembled WGS sequence"/>
</dbReference>
<accession>A0AAE3KVD4</accession>
<dbReference type="InterPro" id="IPR005467">
    <property type="entry name" value="His_kinase_dom"/>
</dbReference>
<dbReference type="InterPro" id="IPR019734">
    <property type="entry name" value="TPR_rpt"/>
</dbReference>
<evidence type="ECO:0000256" key="9">
    <source>
        <dbReference type="SAM" id="Phobius"/>
    </source>
</evidence>
<dbReference type="SMART" id="SM00028">
    <property type="entry name" value="TPR"/>
    <property type="match status" value="4"/>
</dbReference>
<protein>
    <recommendedName>
        <fullName evidence="2">histidine kinase</fullName>
        <ecNumber evidence="2">2.7.13.3</ecNumber>
    </recommendedName>
</protein>
<comment type="catalytic activity">
    <reaction evidence="1">
        <text>ATP + protein L-histidine = ADP + protein N-phospho-L-histidine.</text>
        <dbReference type="EC" id="2.7.13.3"/>
    </reaction>
</comment>
<dbReference type="Pfam" id="PF13181">
    <property type="entry name" value="TPR_8"/>
    <property type="match status" value="1"/>
</dbReference>
<keyword evidence="3" id="KW-0597">Phosphoprotein</keyword>
<keyword evidence="8" id="KW-0902">Two-component regulatory system</keyword>
<feature type="transmembrane region" description="Helical" evidence="9">
    <location>
        <begin position="381"/>
        <end position="400"/>
    </location>
</feature>
<dbReference type="Gene3D" id="1.20.5.1930">
    <property type="match status" value="1"/>
</dbReference>
<reference evidence="11 12" key="1">
    <citation type="submission" date="2018-11" db="EMBL/GenBank/DDBJ databases">
        <title>Novel bacteria species description.</title>
        <authorList>
            <person name="Han J.-H."/>
        </authorList>
    </citation>
    <scope>NUCLEOTIDE SEQUENCE [LARGE SCALE GENOMIC DNA]</scope>
    <source>
        <strain evidence="11 12">KCTC23259</strain>
    </source>
</reference>
<evidence type="ECO:0000313" key="11">
    <source>
        <dbReference type="EMBL" id="MCP9765924.1"/>
    </source>
</evidence>
<dbReference type="InterPro" id="IPR036890">
    <property type="entry name" value="HATPase_C_sf"/>
</dbReference>
<dbReference type="Gene3D" id="1.25.40.10">
    <property type="entry name" value="Tetratricopeptide repeat domain"/>
    <property type="match status" value="1"/>
</dbReference>
<keyword evidence="4" id="KW-0808">Transferase</keyword>
<dbReference type="GO" id="GO:0000155">
    <property type="term" value="F:phosphorelay sensor kinase activity"/>
    <property type="evidence" value="ECO:0007669"/>
    <property type="project" value="InterPro"/>
</dbReference>
<dbReference type="InterPro" id="IPR011990">
    <property type="entry name" value="TPR-like_helical_dom_sf"/>
</dbReference>
<evidence type="ECO:0000259" key="10">
    <source>
        <dbReference type="PROSITE" id="PS50109"/>
    </source>
</evidence>
<dbReference type="InterPro" id="IPR011712">
    <property type="entry name" value="Sig_transdc_His_kin_sub3_dim/P"/>
</dbReference>
<keyword evidence="9" id="KW-0812">Transmembrane</keyword>
<keyword evidence="7" id="KW-0067">ATP-binding</keyword>
<evidence type="ECO:0000256" key="1">
    <source>
        <dbReference type="ARBA" id="ARBA00000085"/>
    </source>
</evidence>
<keyword evidence="6" id="KW-0418">Kinase</keyword>
<dbReference type="EC" id="2.7.13.3" evidence="2"/>
<evidence type="ECO:0000256" key="3">
    <source>
        <dbReference type="ARBA" id="ARBA00022553"/>
    </source>
</evidence>
<evidence type="ECO:0000256" key="6">
    <source>
        <dbReference type="ARBA" id="ARBA00022777"/>
    </source>
</evidence>
<evidence type="ECO:0000256" key="4">
    <source>
        <dbReference type="ARBA" id="ARBA00022679"/>
    </source>
</evidence>
<dbReference type="Pfam" id="PF02518">
    <property type="entry name" value="HATPase_c"/>
    <property type="match status" value="1"/>
</dbReference>
<dbReference type="AlphaFoldDB" id="A0AAE3KVD4"/>
<dbReference type="EMBL" id="RJUF01000194">
    <property type="protein sequence ID" value="MCP9765924.1"/>
    <property type="molecule type" value="Genomic_DNA"/>
</dbReference>
<dbReference type="Pfam" id="PF07730">
    <property type="entry name" value="HisKA_3"/>
    <property type="match status" value="1"/>
</dbReference>
<organism evidence="11 12">
    <name type="scientific">Lacihabitans soyangensis</name>
    <dbReference type="NCBI Taxonomy" id="869394"/>
    <lineage>
        <taxon>Bacteria</taxon>
        <taxon>Pseudomonadati</taxon>
        <taxon>Bacteroidota</taxon>
        <taxon>Cytophagia</taxon>
        <taxon>Cytophagales</taxon>
        <taxon>Leadbetterellaceae</taxon>
        <taxon>Lacihabitans</taxon>
    </lineage>
</organism>
<dbReference type="Pfam" id="PF13424">
    <property type="entry name" value="TPR_12"/>
    <property type="match status" value="1"/>
</dbReference>
<proteinExistence type="predicted"/>
<gene>
    <name evidence="11" type="ORF">EGI31_23560</name>
</gene>
<keyword evidence="9" id="KW-0472">Membrane</keyword>
<evidence type="ECO:0000256" key="8">
    <source>
        <dbReference type="ARBA" id="ARBA00023012"/>
    </source>
</evidence>
<dbReference type="PROSITE" id="PS50109">
    <property type="entry name" value="HIS_KIN"/>
    <property type="match status" value="1"/>
</dbReference>
<dbReference type="InterPro" id="IPR050482">
    <property type="entry name" value="Sensor_HK_TwoCompSys"/>
</dbReference>
<keyword evidence="5" id="KW-0547">Nucleotide-binding</keyword>
<sequence>MGHTSSFAKYQHNAVEKLLVGIPKDANYLRLSIRYVWWLVHKLDNPKKADVILDQSEKIALKINDYLSLVDIYLLEALLRSRVSRFDEMFSYLRKAGKVITENKLPVRSQQKYFGLMSNYYWLKFDHANATKFAQMATKLTEKYHLTDGITTAYLTLAAENVDVEAKDKKRLYDKMLQAAYLDSDYTQRYLAENYMAAFYLQTKQLDNALKHAKESLKWVEKYGRRASFSMAWILLADVYLEMNQPKLAKEYIYKSLKMSEKIEDLNRMADSYTLLGYFHFYIEKDTEKAINYYLKAYEIAKKNGNATGEYGAYESLATIYADAKKYEKAFWYQQKAIALKDSVFSKDWALKMNKLELEKKESSLNLMAIKNKNTVLQRNLVISAIGFIVIMSLGGFYILNSRNKFRRLQEQQNLRNRLSADLHDEIGSSLSSISILSEMLAMQPKTGSNPEVMQQISNDARKVIEKMDEIIWTINPNNDEFLNLEARLKSYAVPLLESKGIDFNFDFSGDLENRNIEMEKRKDIYLILKEAINNAIKYSDCTHLEVKGILENEKIKLTVADNGKGFDQNVITQRNGLKNMKHRAESLGAKFEIKSKMDEGTIIFLKL</sequence>
<dbReference type="GO" id="GO:0005524">
    <property type="term" value="F:ATP binding"/>
    <property type="evidence" value="ECO:0007669"/>
    <property type="project" value="UniProtKB-KW"/>
</dbReference>
<dbReference type="CDD" id="cd16917">
    <property type="entry name" value="HATPase_UhpB-NarQ-NarX-like"/>
    <property type="match status" value="1"/>
</dbReference>
<dbReference type="PANTHER" id="PTHR24421">
    <property type="entry name" value="NITRATE/NITRITE SENSOR PROTEIN NARX-RELATED"/>
    <property type="match status" value="1"/>
</dbReference>
<comment type="caution">
    <text evidence="11">The sequence shown here is derived from an EMBL/GenBank/DDBJ whole genome shotgun (WGS) entry which is preliminary data.</text>
</comment>